<evidence type="ECO:0000313" key="6">
    <source>
        <dbReference type="EMBL" id="ANG65177.1"/>
    </source>
</evidence>
<proteinExistence type="inferred from homology"/>
<evidence type="ECO:0000313" key="7">
    <source>
        <dbReference type="Proteomes" id="UP000078070"/>
    </source>
</evidence>
<accession>A0A1A9F4N4</accession>
<keyword evidence="2" id="KW-0813">Transport</keyword>
<dbReference type="InterPro" id="IPR003439">
    <property type="entry name" value="ABC_transporter-like_ATP-bd"/>
</dbReference>
<dbReference type="InterPro" id="IPR027417">
    <property type="entry name" value="P-loop_NTPase"/>
</dbReference>
<evidence type="ECO:0000259" key="5">
    <source>
        <dbReference type="PROSITE" id="PS50893"/>
    </source>
</evidence>
<dbReference type="Pfam" id="PF00005">
    <property type="entry name" value="ABC_tran"/>
    <property type="match status" value="2"/>
</dbReference>
<dbReference type="PROSITE" id="PS00211">
    <property type="entry name" value="ABC_TRANSPORTER_1"/>
    <property type="match status" value="2"/>
</dbReference>
<reference evidence="7" key="1">
    <citation type="submission" date="2016-05" db="EMBL/GenBank/DDBJ databases">
        <authorList>
            <person name="Baek K."/>
            <person name="Yang S.-J."/>
        </authorList>
    </citation>
    <scope>NUCLEOTIDE SEQUENCE [LARGE SCALE GENOMIC DNA]</scope>
    <source>
        <strain evidence="7">ST58-10</strain>
    </source>
</reference>
<dbReference type="PANTHER" id="PTHR43776:SF7">
    <property type="entry name" value="D,D-DIPEPTIDE TRANSPORT ATP-BINDING PROTEIN DDPF-RELATED"/>
    <property type="match status" value="1"/>
</dbReference>
<protein>
    <submittedName>
        <fullName evidence="6">ABC transporter ATP-binding protein</fullName>
    </submittedName>
</protein>
<dbReference type="InterPro" id="IPR050319">
    <property type="entry name" value="ABC_transp_ATP-bind"/>
</dbReference>
<dbReference type="Gene3D" id="3.40.50.300">
    <property type="entry name" value="P-loop containing nucleotide triphosphate hydrolases"/>
    <property type="match status" value="2"/>
</dbReference>
<dbReference type="FunFam" id="3.40.50.300:FF:000016">
    <property type="entry name" value="Oligopeptide ABC transporter ATP-binding component"/>
    <property type="match status" value="1"/>
</dbReference>
<dbReference type="NCBIfam" id="NF007739">
    <property type="entry name" value="PRK10419.1"/>
    <property type="match status" value="2"/>
</dbReference>
<dbReference type="Proteomes" id="UP000078070">
    <property type="component" value="Chromosome"/>
</dbReference>
<dbReference type="InterPro" id="IPR017871">
    <property type="entry name" value="ABC_transporter-like_CS"/>
</dbReference>
<dbReference type="GO" id="GO:0015833">
    <property type="term" value="P:peptide transport"/>
    <property type="evidence" value="ECO:0007669"/>
    <property type="project" value="InterPro"/>
</dbReference>
<evidence type="ECO:0000256" key="2">
    <source>
        <dbReference type="ARBA" id="ARBA00022448"/>
    </source>
</evidence>
<dbReference type="STRING" id="1821621.A8C75_09145"/>
<organism evidence="6 7">
    <name type="scientific">Marinobacterium aestuarii</name>
    <dbReference type="NCBI Taxonomy" id="1821621"/>
    <lineage>
        <taxon>Bacteria</taxon>
        <taxon>Pseudomonadati</taxon>
        <taxon>Pseudomonadota</taxon>
        <taxon>Gammaproteobacteria</taxon>
        <taxon>Oceanospirillales</taxon>
        <taxon>Oceanospirillaceae</taxon>
        <taxon>Marinobacterium</taxon>
    </lineage>
</organism>
<comment type="similarity">
    <text evidence="1">Belongs to the ABC transporter superfamily.</text>
</comment>
<dbReference type="CDD" id="cd03257">
    <property type="entry name" value="ABC_NikE_OppD_transporters"/>
    <property type="match status" value="2"/>
</dbReference>
<keyword evidence="7" id="KW-1185">Reference proteome</keyword>
<dbReference type="PANTHER" id="PTHR43776">
    <property type="entry name" value="TRANSPORT ATP-BINDING PROTEIN"/>
    <property type="match status" value="1"/>
</dbReference>
<dbReference type="OrthoDB" id="9784450at2"/>
<dbReference type="NCBIfam" id="TIGR01727">
    <property type="entry name" value="oligo_HPY"/>
    <property type="match status" value="2"/>
</dbReference>
<dbReference type="AlphaFoldDB" id="A0A1A9F4N4"/>
<feature type="domain" description="ABC transporter" evidence="5">
    <location>
        <begin position="7"/>
        <end position="258"/>
    </location>
</feature>
<dbReference type="GO" id="GO:0005524">
    <property type="term" value="F:ATP binding"/>
    <property type="evidence" value="ECO:0007669"/>
    <property type="project" value="UniProtKB-KW"/>
</dbReference>
<keyword evidence="3" id="KW-0547">Nucleotide-binding</keyword>
<dbReference type="SMART" id="SM00382">
    <property type="entry name" value="AAA"/>
    <property type="match status" value="2"/>
</dbReference>
<dbReference type="Pfam" id="PF08352">
    <property type="entry name" value="oligo_HPY"/>
    <property type="match status" value="2"/>
</dbReference>
<feature type="domain" description="ABC transporter" evidence="5">
    <location>
        <begin position="347"/>
        <end position="598"/>
    </location>
</feature>
<sequence length="679" mass="73759">MTPTPLIQINHLSLGYHNQQGALIQVLRDITLSINSGESLALVGESGCGKSTLALALMGFLRAGSQVLNGQIRFQGDDLLQLQARELEALRGQRIGLIPQNAGQSLTPSMTIGRQLNEALRLHTDLPRAAWRDRSLELLQQVRLPAPQSLLARYPHQLSGGQQQRVAIAMALAGNPSLLVLDEPTTGLDVTTQAHILELLRDLRQQLGTTLVFVSHDLGAVARISDRIAVMYAGEIVELGSSRAVLRQPAHPYTRGLLASIPRLEDAGLPPTMPGYPPRSGSTGRICAFAARCPDVTPMCQDLPAPLKTTDGRAVRCHLECSQLSPAATPLRPSVSRKNTAQTQLSLQAVTVRYDKPGLLHRLRGQSPTTPATVEDIELVLKKGETLALVGESGSGKSTLMRAICGIHPASNGDIRLEGEDLNAPLDQRSQALKQRVQMIFQNPDASLNPRHSIAQILEQPLRLYSGLDRQACRLRATELLAMVRLGPHYLDRMPAQLSGGEKQRVAIARTFAGDPQLILCDEVTSALDVSVQAAVLQLLKELQAKKGVSYLFIAHDLAVVKAVADQVAVLYQGRLCQVGSTADVFGGARHPYTCALLNAVLEPDPDHHPRLLDNEAPEQHPPARGCAYQRRCPGASERCRQQLPPWQEHGSNRIRCHLPLDTLLPQTAVREAQLVACN</sequence>
<dbReference type="InterPro" id="IPR003593">
    <property type="entry name" value="AAA+_ATPase"/>
</dbReference>
<gene>
    <name evidence="6" type="ORF">A8C75_09145</name>
</gene>
<dbReference type="PROSITE" id="PS50893">
    <property type="entry name" value="ABC_TRANSPORTER_2"/>
    <property type="match status" value="2"/>
</dbReference>
<reference evidence="6 7" key="2">
    <citation type="journal article" date="2018" name="Int. J. Syst. Evol. Microbiol.">
        <title>Marinobacterium aestuarii sp. nov., a benzene-degrading marine bacterium isolated from estuary sediment.</title>
        <authorList>
            <person name="Bae S.S."/>
            <person name="Jung J."/>
            <person name="Chung D."/>
            <person name="Baek K."/>
        </authorList>
    </citation>
    <scope>NUCLEOTIDE SEQUENCE [LARGE SCALE GENOMIC DNA]</scope>
    <source>
        <strain evidence="6 7">ST58-10</strain>
    </source>
</reference>
<dbReference type="NCBIfam" id="NF008453">
    <property type="entry name" value="PRK11308.1"/>
    <property type="match status" value="2"/>
</dbReference>
<dbReference type="InterPro" id="IPR013563">
    <property type="entry name" value="Oligopep_ABC_C"/>
</dbReference>
<name>A0A1A9F4N4_9GAMM</name>
<keyword evidence="4 6" id="KW-0067">ATP-binding</keyword>
<evidence type="ECO:0000256" key="3">
    <source>
        <dbReference type="ARBA" id="ARBA00022741"/>
    </source>
</evidence>
<evidence type="ECO:0000256" key="4">
    <source>
        <dbReference type="ARBA" id="ARBA00022840"/>
    </source>
</evidence>
<dbReference type="GO" id="GO:0055085">
    <property type="term" value="P:transmembrane transport"/>
    <property type="evidence" value="ECO:0007669"/>
    <property type="project" value="UniProtKB-ARBA"/>
</dbReference>
<dbReference type="KEGG" id="mars:A8C75_09145"/>
<dbReference type="SUPFAM" id="SSF52540">
    <property type="entry name" value="P-loop containing nucleoside triphosphate hydrolases"/>
    <property type="match status" value="2"/>
</dbReference>
<evidence type="ECO:0000256" key="1">
    <source>
        <dbReference type="ARBA" id="ARBA00005417"/>
    </source>
</evidence>
<dbReference type="GO" id="GO:0016887">
    <property type="term" value="F:ATP hydrolysis activity"/>
    <property type="evidence" value="ECO:0007669"/>
    <property type="project" value="InterPro"/>
</dbReference>
<dbReference type="EMBL" id="CP015839">
    <property type="protein sequence ID" value="ANG65177.1"/>
    <property type="molecule type" value="Genomic_DNA"/>
</dbReference>